<comment type="caution">
    <text evidence="2">The sequence shown here is derived from an EMBL/GenBank/DDBJ whole genome shotgun (WGS) entry which is preliminary data.</text>
</comment>
<keyword evidence="1" id="KW-0812">Transmembrane</keyword>
<organism evidence="2 3">
    <name type="scientific">Nostoc flagelliforme FACHB-838</name>
    <dbReference type="NCBI Taxonomy" id="2692904"/>
    <lineage>
        <taxon>Bacteria</taxon>
        <taxon>Bacillati</taxon>
        <taxon>Cyanobacteriota</taxon>
        <taxon>Cyanophyceae</taxon>
        <taxon>Nostocales</taxon>
        <taxon>Nostocaceae</taxon>
        <taxon>Nostoc</taxon>
    </lineage>
</organism>
<proteinExistence type="predicted"/>
<feature type="transmembrane region" description="Helical" evidence="1">
    <location>
        <begin position="55"/>
        <end position="73"/>
    </location>
</feature>
<dbReference type="RefSeq" id="WP_190944470.1">
    <property type="nucleotide sequence ID" value="NZ_JACJSI010000123.1"/>
</dbReference>
<keyword evidence="1" id="KW-1133">Transmembrane helix</keyword>
<dbReference type="EMBL" id="JACJSI010000123">
    <property type="protein sequence ID" value="MBD2533938.1"/>
    <property type="molecule type" value="Genomic_DNA"/>
</dbReference>
<dbReference type="Proteomes" id="UP000623440">
    <property type="component" value="Unassembled WGS sequence"/>
</dbReference>
<name>A0ABR8E009_9NOSO</name>
<accession>A0ABR8E009</accession>
<evidence type="ECO:0000313" key="2">
    <source>
        <dbReference type="EMBL" id="MBD2533938.1"/>
    </source>
</evidence>
<keyword evidence="3" id="KW-1185">Reference proteome</keyword>
<evidence type="ECO:0000313" key="3">
    <source>
        <dbReference type="Proteomes" id="UP000623440"/>
    </source>
</evidence>
<sequence>MKANEILGQDIPEHLSLEPLNLTQTNLSRISLTTEKREGEKLVGENTNTVATSNLSFILAPFILLIMGGIVIFHKLKLSHQPENINNLDDFPCTNCHFFSKNSYLKCAVNPSIFFTKAAISCCDYQPLQNITKIKSSKISQRK</sequence>
<keyword evidence="1" id="KW-0472">Membrane</keyword>
<evidence type="ECO:0000256" key="1">
    <source>
        <dbReference type="SAM" id="Phobius"/>
    </source>
</evidence>
<reference evidence="2 3" key="1">
    <citation type="journal article" date="2020" name="ISME J.">
        <title>Comparative genomics reveals insights into cyanobacterial evolution and habitat adaptation.</title>
        <authorList>
            <person name="Chen M.Y."/>
            <person name="Teng W.K."/>
            <person name="Zhao L."/>
            <person name="Hu C.X."/>
            <person name="Zhou Y.K."/>
            <person name="Han B.P."/>
            <person name="Song L.R."/>
            <person name="Shu W.S."/>
        </authorList>
    </citation>
    <scope>NUCLEOTIDE SEQUENCE [LARGE SCALE GENOMIC DNA]</scope>
    <source>
        <strain evidence="2 3">FACHB-838</strain>
    </source>
</reference>
<gene>
    <name evidence="2" type="ORF">H6G97_32095</name>
</gene>
<protein>
    <submittedName>
        <fullName evidence="2">Uncharacterized protein</fullName>
    </submittedName>
</protein>